<keyword evidence="1 4" id="KW-0349">Heme</keyword>
<keyword evidence="5" id="KW-0732">Signal</keyword>
<keyword evidence="3 4" id="KW-0408">Iron</keyword>
<evidence type="ECO:0000256" key="2">
    <source>
        <dbReference type="ARBA" id="ARBA00022723"/>
    </source>
</evidence>
<dbReference type="Gene3D" id="1.10.760.10">
    <property type="entry name" value="Cytochrome c-like domain"/>
    <property type="match status" value="1"/>
</dbReference>
<dbReference type="InterPro" id="IPR051459">
    <property type="entry name" value="Cytochrome_c-type_DH"/>
</dbReference>
<dbReference type="AlphaFoldDB" id="A0A847SNW1"/>
<dbReference type="SUPFAM" id="SSF46626">
    <property type="entry name" value="Cytochrome c"/>
    <property type="match status" value="1"/>
</dbReference>
<sequence length="196" mass="21261">MKQFTPHYKAALFLLLLSTSLVSCDMGYAPGSKMPATTPQQKVERGKYLVNTMGCDDCHSPKKMGPTGPELDVEHRLSGYPASRPIASDTDAVRKGWVLFNGDLTQAVGPWGTSFAANLTPDISGIGNWSEAQFINALRKGKLKGLDNSRPLLPPMPWQNFSKLTDEDMSSIYAFLQSIKPVDNVVPAPIPPGGVQ</sequence>
<dbReference type="InterPro" id="IPR009056">
    <property type="entry name" value="Cyt_c-like_dom"/>
</dbReference>
<evidence type="ECO:0000256" key="1">
    <source>
        <dbReference type="ARBA" id="ARBA00022617"/>
    </source>
</evidence>
<dbReference type="PROSITE" id="PS51257">
    <property type="entry name" value="PROKAR_LIPOPROTEIN"/>
    <property type="match status" value="1"/>
</dbReference>
<keyword evidence="2 4" id="KW-0479">Metal-binding</keyword>
<dbReference type="Proteomes" id="UP000552864">
    <property type="component" value="Unassembled WGS sequence"/>
</dbReference>
<proteinExistence type="predicted"/>
<dbReference type="GO" id="GO:0020037">
    <property type="term" value="F:heme binding"/>
    <property type="evidence" value="ECO:0007669"/>
    <property type="project" value="InterPro"/>
</dbReference>
<keyword evidence="8" id="KW-1185">Reference proteome</keyword>
<organism evidence="7 8">
    <name type="scientific">Chitinophaga eiseniae</name>
    <dbReference type="NCBI Taxonomy" id="634771"/>
    <lineage>
        <taxon>Bacteria</taxon>
        <taxon>Pseudomonadati</taxon>
        <taxon>Bacteroidota</taxon>
        <taxon>Chitinophagia</taxon>
        <taxon>Chitinophagales</taxon>
        <taxon>Chitinophagaceae</taxon>
        <taxon>Chitinophaga</taxon>
    </lineage>
</organism>
<evidence type="ECO:0000313" key="8">
    <source>
        <dbReference type="Proteomes" id="UP000552864"/>
    </source>
</evidence>
<name>A0A847SNW1_9BACT</name>
<accession>A0A847SNW1</accession>
<dbReference type="GO" id="GO:0009055">
    <property type="term" value="F:electron transfer activity"/>
    <property type="evidence" value="ECO:0007669"/>
    <property type="project" value="InterPro"/>
</dbReference>
<dbReference type="Pfam" id="PF00034">
    <property type="entry name" value="Cytochrom_C"/>
    <property type="match status" value="1"/>
</dbReference>
<dbReference type="PANTHER" id="PTHR35008:SF4">
    <property type="entry name" value="BLL4482 PROTEIN"/>
    <property type="match status" value="1"/>
</dbReference>
<dbReference type="RefSeq" id="WP_168740254.1">
    <property type="nucleotide sequence ID" value="NZ_JABAHZ010000004.1"/>
</dbReference>
<evidence type="ECO:0000313" key="7">
    <source>
        <dbReference type="EMBL" id="NLR80587.1"/>
    </source>
</evidence>
<feature type="domain" description="Cytochrome c" evidence="6">
    <location>
        <begin position="41"/>
        <end position="180"/>
    </location>
</feature>
<dbReference type="PROSITE" id="PS51007">
    <property type="entry name" value="CYTC"/>
    <property type="match status" value="1"/>
</dbReference>
<evidence type="ECO:0000256" key="3">
    <source>
        <dbReference type="ARBA" id="ARBA00023004"/>
    </source>
</evidence>
<evidence type="ECO:0000256" key="5">
    <source>
        <dbReference type="SAM" id="SignalP"/>
    </source>
</evidence>
<dbReference type="PANTHER" id="PTHR35008">
    <property type="entry name" value="BLL4482 PROTEIN-RELATED"/>
    <property type="match status" value="1"/>
</dbReference>
<reference evidence="7 8" key="1">
    <citation type="submission" date="2020-04" db="EMBL/GenBank/DDBJ databases">
        <authorList>
            <person name="Yin C."/>
        </authorList>
    </citation>
    <scope>NUCLEOTIDE SEQUENCE [LARGE SCALE GENOMIC DNA]</scope>
    <source>
        <strain evidence="7 8">Ak56</strain>
    </source>
</reference>
<evidence type="ECO:0000259" key="6">
    <source>
        <dbReference type="PROSITE" id="PS51007"/>
    </source>
</evidence>
<evidence type="ECO:0000256" key="4">
    <source>
        <dbReference type="PROSITE-ProRule" id="PRU00433"/>
    </source>
</evidence>
<feature type="chain" id="PRO_5032754710" evidence="5">
    <location>
        <begin position="24"/>
        <end position="196"/>
    </location>
</feature>
<protein>
    <submittedName>
        <fullName evidence="7">Cytochrome c</fullName>
    </submittedName>
</protein>
<comment type="caution">
    <text evidence="7">The sequence shown here is derived from an EMBL/GenBank/DDBJ whole genome shotgun (WGS) entry which is preliminary data.</text>
</comment>
<dbReference type="GO" id="GO:0046872">
    <property type="term" value="F:metal ion binding"/>
    <property type="evidence" value="ECO:0007669"/>
    <property type="project" value="UniProtKB-KW"/>
</dbReference>
<dbReference type="EMBL" id="JABAHZ010000004">
    <property type="protein sequence ID" value="NLR80587.1"/>
    <property type="molecule type" value="Genomic_DNA"/>
</dbReference>
<feature type="signal peptide" evidence="5">
    <location>
        <begin position="1"/>
        <end position="23"/>
    </location>
</feature>
<gene>
    <name evidence="7" type="ORF">HGH91_18310</name>
</gene>
<dbReference type="InterPro" id="IPR036909">
    <property type="entry name" value="Cyt_c-like_dom_sf"/>
</dbReference>